<evidence type="ECO:0000313" key="2">
    <source>
        <dbReference type="Proteomes" id="UP001642409"/>
    </source>
</evidence>
<evidence type="ECO:0000313" key="1">
    <source>
        <dbReference type="EMBL" id="CAL5971263.1"/>
    </source>
</evidence>
<comment type="caution">
    <text evidence="1">The sequence shown here is derived from an EMBL/GenBank/DDBJ whole genome shotgun (WGS) entry which is preliminary data.</text>
</comment>
<organism evidence="1 2">
    <name type="scientific">Hexamita inflata</name>
    <dbReference type="NCBI Taxonomy" id="28002"/>
    <lineage>
        <taxon>Eukaryota</taxon>
        <taxon>Metamonada</taxon>
        <taxon>Diplomonadida</taxon>
        <taxon>Hexamitidae</taxon>
        <taxon>Hexamitinae</taxon>
        <taxon>Hexamita</taxon>
    </lineage>
</organism>
<sequence length="287" mass="33367">MFVNPYSSLYPEILTYDRQLHIQNMPEIYSGKTQFNLYEAQYQTPVFCVNGRVFGQVLADVFEFEDHHVKKAFAIPGLKIQSEADASFHVCSFQNKLLVASNSQVFLWDGDKLHEVQLHCNMKKVVFNAVQLYSFSKFCYVLCNGSLYELLPDYSLQRVHMEPVSDVVFAGGGLIILKTKSLFEDNQELYIYNMLTKNLQLFTKPSVLHFEKQRVNRLCEASECGCMLANRVLEYIFGYNWRSTKEALVKEFKLEREDVKKQHVYEQSEADVCEERTPSKSSFFLVQ</sequence>
<name>A0ABP1GJ00_9EUKA</name>
<gene>
    <name evidence="1" type="ORF">HINF_LOCUS1203</name>
</gene>
<dbReference type="Proteomes" id="UP001642409">
    <property type="component" value="Unassembled WGS sequence"/>
</dbReference>
<reference evidence="1 2" key="1">
    <citation type="submission" date="2024-07" db="EMBL/GenBank/DDBJ databases">
        <authorList>
            <person name="Akdeniz Z."/>
        </authorList>
    </citation>
    <scope>NUCLEOTIDE SEQUENCE [LARGE SCALE GENOMIC DNA]</scope>
</reference>
<accession>A0ABP1GJ00</accession>
<keyword evidence="2" id="KW-1185">Reference proteome</keyword>
<proteinExistence type="predicted"/>
<protein>
    <submittedName>
        <fullName evidence="1">Hypothetical_protein</fullName>
    </submittedName>
</protein>
<dbReference type="EMBL" id="CAXDID020000002">
    <property type="protein sequence ID" value="CAL5971263.1"/>
    <property type="molecule type" value="Genomic_DNA"/>
</dbReference>